<keyword evidence="7" id="KW-0249">Electron transport</keyword>
<dbReference type="PANTHER" id="PTHR30578:SF0">
    <property type="entry name" value="ION-TRANSLOCATING OXIDOREDUCTASE COMPLEX SUBUNIT D"/>
    <property type="match status" value="1"/>
</dbReference>
<dbReference type="HAMAP" id="MF_00462">
    <property type="entry name" value="RsxD_RnfD"/>
    <property type="match status" value="1"/>
</dbReference>
<evidence type="ECO:0000256" key="3">
    <source>
        <dbReference type="ARBA" id="ARBA00022630"/>
    </source>
</evidence>
<sequence>MANSYEMSGPHIRQLDSIEKTMWNVVLALIPATFMSVYLFGTYALYLVAGTMLACMIVEIPFNMNKEGRQIFFGDGSAAVTGIILGLSLPPTAPWWIPILGGAAAILVGKQLFGGLGNNVFNPALVGRAILSVSWTIHMTRWVTPFDGVSTSTPLATPGETASLWELFIGTVPGSIGETSALALLIGAAYLYYRGYLDLRISIPYILAAAVTAIILGINPVYTILAGSLIIGAFFIATDMVSSPATRSGRIVYGIGCGVLTVVIRVFTGFPEGVTFAILLMNGFSHLFDTLFEGYIFGQIHLKKKRIMQAGVIALSTVLFVAIAFGALQLSDRQFLEPQHRVFNQHMHDFFPHADGFNMLEELHDDRTLAEVKQGGRRVGFLAYTERIGYDGEIQNMVAINPDGEVIGSKIIDHNESATLGAQIEREDFLAQFVGLRYEDVNPTIEAGDYELDAITNATLSSIAVAQTVETSLELVNRQIHGSTYDYFDLPSGYYRGTGSGWGGEMEVEVAIEDGFLRDINVISHNDTPHKARSAFERLKTRVISAQDTDVDVISGSTMSSNGMLEAIDDALASRHVEVQDADFSHLSDGRYKGSAAGHIDDIDVEIEVQDGELVDIEILHHEETTYLAEPALETLKSRVISEQNSRVELVSGATLTSRGFLAAVADAAIEEEPFAIPQEDDTYSGTAEGYQDDIEVEVTVENGEITDIQVIDHGETEDIAEPAFEELREAVISAQSIDVDTISGATGSSRGYLSAIENALDVETAVEFDDGVYTATGDGYQGEIEIEVVIEDGEIKEITVLDHEETPDIAGPAFDDLEERVIAAQSPNVDLVTNATGTSEGYLAAVEDILQTAGLEELEPEEPEEVGLQDGTFTGVGEGYNDDIEVEITVEDEEITEIEVISHSETEDIAEPAFEDLRDEVLDAQSTDVDTISGATGSSEGFLAAVDAARNEAREEAPEEEPEVDEEVFEDGTFTGIEEGYNNDIEIEVTLEDNEIVDIQVLAHEETEDIAEPAFEDLIDDVIAAQSTDVDTVSGATGSSEGFLTAVDDALDEASRDEVPDEDEVPEIGEPEMELSDGRFTGEAVGYNDDIALEVVIENGLIVGIDVLEHDETPDIAEPAFEEMKDRVVSAQSTDVDTVTEATGSSEGFLRALNVALTESQEELEEEPEAIYEPGEYTGVGEGYNDDIEVQITVD</sequence>
<dbReference type="InterPro" id="IPR007329">
    <property type="entry name" value="FMN-bd"/>
</dbReference>
<keyword evidence="5 11" id="KW-0812">Transmembrane</keyword>
<keyword evidence="2" id="KW-0597">Phosphoprotein</keyword>
<feature type="domain" description="FMN-binding" evidence="12">
    <location>
        <begin position="598"/>
        <end position="672"/>
    </location>
</feature>
<name>A0A1G9LN12_9FIRM</name>
<gene>
    <name evidence="13" type="ORF">SAMN04488692_106122</name>
</gene>
<feature type="transmembrane region" description="Helical" evidence="11">
    <location>
        <begin position="224"/>
        <end position="242"/>
    </location>
</feature>
<feature type="transmembrane region" description="Helical" evidence="11">
    <location>
        <begin position="199"/>
        <end position="218"/>
    </location>
</feature>
<keyword evidence="14" id="KW-1185">Reference proteome</keyword>
<dbReference type="GO" id="GO:0010181">
    <property type="term" value="F:FMN binding"/>
    <property type="evidence" value="ECO:0007669"/>
    <property type="project" value="InterPro"/>
</dbReference>
<dbReference type="AlphaFoldDB" id="A0A1G9LN12"/>
<dbReference type="RefSeq" id="WP_143423016.1">
    <property type="nucleotide sequence ID" value="NZ_FNGO01000006.1"/>
</dbReference>
<dbReference type="OrthoDB" id="9776359at2"/>
<keyword evidence="1" id="KW-0813">Transport</keyword>
<keyword evidence="4" id="KW-0288">FMN</keyword>
<evidence type="ECO:0000256" key="11">
    <source>
        <dbReference type="SAM" id="Phobius"/>
    </source>
</evidence>
<feature type="domain" description="FMN-binding" evidence="12">
    <location>
        <begin position="880"/>
        <end position="954"/>
    </location>
</feature>
<feature type="domain" description="FMN-binding" evidence="12">
    <location>
        <begin position="981"/>
        <end position="1055"/>
    </location>
</feature>
<keyword evidence="8 11" id="KW-1133">Transmembrane helix</keyword>
<feature type="transmembrane region" description="Helical" evidence="11">
    <location>
        <begin position="276"/>
        <end position="298"/>
    </location>
</feature>
<feature type="transmembrane region" description="Helical" evidence="11">
    <location>
        <begin position="71"/>
        <end position="89"/>
    </location>
</feature>
<feature type="transmembrane region" description="Helical" evidence="11">
    <location>
        <begin position="251"/>
        <end position="270"/>
    </location>
</feature>
<evidence type="ECO:0000256" key="5">
    <source>
        <dbReference type="ARBA" id="ARBA00022692"/>
    </source>
</evidence>
<evidence type="ECO:0000256" key="6">
    <source>
        <dbReference type="ARBA" id="ARBA00022967"/>
    </source>
</evidence>
<dbReference type="Proteomes" id="UP000199476">
    <property type="component" value="Unassembled WGS sequence"/>
</dbReference>
<feature type="transmembrane region" description="Helical" evidence="11">
    <location>
        <begin position="164"/>
        <end position="192"/>
    </location>
</feature>
<feature type="transmembrane region" description="Helical" evidence="11">
    <location>
        <begin position="125"/>
        <end position="144"/>
    </location>
</feature>
<accession>A0A1G9LN12</accession>
<dbReference type="InterPro" id="IPR004338">
    <property type="entry name" value="NqrB/RnfD"/>
</dbReference>
<dbReference type="Gene3D" id="3.90.1010.20">
    <property type="match status" value="7"/>
</dbReference>
<dbReference type="NCBIfam" id="TIGR01946">
    <property type="entry name" value="rnfD"/>
    <property type="match status" value="1"/>
</dbReference>
<feature type="domain" description="FMN-binding" evidence="12">
    <location>
        <begin position="690"/>
        <end position="764"/>
    </location>
</feature>
<evidence type="ECO:0000256" key="1">
    <source>
        <dbReference type="ARBA" id="ARBA00022448"/>
    </source>
</evidence>
<evidence type="ECO:0000256" key="7">
    <source>
        <dbReference type="ARBA" id="ARBA00022982"/>
    </source>
</evidence>
<evidence type="ECO:0000256" key="10">
    <source>
        <dbReference type="SAM" id="MobiDB-lite"/>
    </source>
</evidence>
<dbReference type="InterPro" id="IPR011303">
    <property type="entry name" value="RnfD_bac"/>
</dbReference>
<dbReference type="Pfam" id="PF03116">
    <property type="entry name" value="NQR2_RnfD_RnfE"/>
    <property type="match status" value="1"/>
</dbReference>
<dbReference type="GO" id="GO:0005886">
    <property type="term" value="C:plasma membrane"/>
    <property type="evidence" value="ECO:0007669"/>
    <property type="project" value="TreeGrafter"/>
</dbReference>
<dbReference type="GO" id="GO:0055085">
    <property type="term" value="P:transmembrane transport"/>
    <property type="evidence" value="ECO:0007669"/>
    <property type="project" value="InterPro"/>
</dbReference>
<feature type="transmembrane region" description="Helical" evidence="11">
    <location>
        <begin position="95"/>
        <end position="113"/>
    </location>
</feature>
<feature type="region of interest" description="Disordered" evidence="10">
    <location>
        <begin position="861"/>
        <end position="880"/>
    </location>
</feature>
<keyword evidence="6" id="KW-1278">Translocase</keyword>
<feature type="domain" description="FMN-binding" evidence="12">
    <location>
        <begin position="501"/>
        <end position="575"/>
    </location>
</feature>
<evidence type="ECO:0000313" key="14">
    <source>
        <dbReference type="Proteomes" id="UP000199476"/>
    </source>
</evidence>
<evidence type="ECO:0000259" key="12">
    <source>
        <dbReference type="SMART" id="SM00900"/>
    </source>
</evidence>
<evidence type="ECO:0000256" key="2">
    <source>
        <dbReference type="ARBA" id="ARBA00022553"/>
    </source>
</evidence>
<feature type="transmembrane region" description="Helical" evidence="11">
    <location>
        <begin position="21"/>
        <end position="40"/>
    </location>
</feature>
<evidence type="ECO:0000256" key="9">
    <source>
        <dbReference type="ARBA" id="ARBA00023136"/>
    </source>
</evidence>
<feature type="non-terminal residue" evidence="13">
    <location>
        <position position="1196"/>
    </location>
</feature>
<dbReference type="GO" id="GO:0022900">
    <property type="term" value="P:electron transport chain"/>
    <property type="evidence" value="ECO:0007669"/>
    <property type="project" value="InterPro"/>
</dbReference>
<feature type="domain" description="FMN-binding" evidence="12">
    <location>
        <begin position="780"/>
        <end position="854"/>
    </location>
</feature>
<evidence type="ECO:0000256" key="4">
    <source>
        <dbReference type="ARBA" id="ARBA00022643"/>
    </source>
</evidence>
<feature type="domain" description="FMN-binding" evidence="12">
    <location>
        <begin position="1087"/>
        <end position="1161"/>
    </location>
</feature>
<dbReference type="STRING" id="321763.SAMN04488692_106122"/>
<organism evidence="13 14">
    <name type="scientific">Halarsenatibacter silvermanii</name>
    <dbReference type="NCBI Taxonomy" id="321763"/>
    <lineage>
        <taxon>Bacteria</taxon>
        <taxon>Bacillati</taxon>
        <taxon>Bacillota</taxon>
        <taxon>Clostridia</taxon>
        <taxon>Halanaerobiales</taxon>
        <taxon>Halarsenatibacteraceae</taxon>
        <taxon>Halarsenatibacter</taxon>
    </lineage>
</organism>
<evidence type="ECO:0000256" key="8">
    <source>
        <dbReference type="ARBA" id="ARBA00022989"/>
    </source>
</evidence>
<keyword evidence="9 11" id="KW-0472">Membrane</keyword>
<dbReference type="Pfam" id="PF04205">
    <property type="entry name" value="FMN_bind"/>
    <property type="match status" value="8"/>
</dbReference>
<dbReference type="SMART" id="SM00900">
    <property type="entry name" value="FMN_bind"/>
    <property type="match status" value="8"/>
</dbReference>
<evidence type="ECO:0000313" key="13">
    <source>
        <dbReference type="EMBL" id="SDL63372.1"/>
    </source>
</evidence>
<proteinExistence type="inferred from homology"/>
<feature type="domain" description="FMN-binding" evidence="12">
    <location>
        <begin position="389"/>
        <end position="476"/>
    </location>
</feature>
<protein>
    <submittedName>
        <fullName evidence="13">Electron transport complex, RnfABCDGE type, D subunit</fullName>
    </submittedName>
</protein>
<feature type="transmembrane region" description="Helical" evidence="11">
    <location>
        <begin position="310"/>
        <end position="330"/>
    </location>
</feature>
<keyword evidence="3" id="KW-0285">Flavoprotein</keyword>
<feature type="region of interest" description="Disordered" evidence="10">
    <location>
        <begin position="1161"/>
        <end position="1187"/>
    </location>
</feature>
<dbReference type="EMBL" id="FNGO01000006">
    <property type="protein sequence ID" value="SDL63372.1"/>
    <property type="molecule type" value="Genomic_DNA"/>
</dbReference>
<reference evidence="13 14" key="1">
    <citation type="submission" date="2016-10" db="EMBL/GenBank/DDBJ databases">
        <authorList>
            <person name="de Groot N.N."/>
        </authorList>
    </citation>
    <scope>NUCLEOTIDE SEQUENCE [LARGE SCALE GENOMIC DNA]</scope>
    <source>
        <strain evidence="13 14">SLAS-1</strain>
    </source>
</reference>
<dbReference type="PANTHER" id="PTHR30578">
    <property type="entry name" value="ELECTRON TRANSPORT COMPLEX PROTEIN RNFD"/>
    <property type="match status" value="1"/>
</dbReference>
<feature type="compositionally biased region" description="Acidic residues" evidence="10">
    <location>
        <begin position="1161"/>
        <end position="1171"/>
    </location>
</feature>